<dbReference type="InterPro" id="IPR036849">
    <property type="entry name" value="Enolase-like_C_sf"/>
</dbReference>
<dbReference type="Gene3D" id="3.20.20.120">
    <property type="entry name" value="Enolase-like C-terminal domain"/>
    <property type="match status" value="1"/>
</dbReference>
<dbReference type="SUPFAM" id="SSF51604">
    <property type="entry name" value="Enolase C-terminal domain-like"/>
    <property type="match status" value="1"/>
</dbReference>
<dbReference type="AlphaFoldDB" id="A0ABD5UXS3"/>
<keyword evidence="3" id="KW-1185">Reference proteome</keyword>
<sequence>MALYDAIADLPVHIETEERRQRRAETTSEFERVTTEIELSGEGAVGRGEDVTYDEVDHDRFPEAPDLDLAGEWTIDSLSNHLGEIDLFADGGPEREPSRAYRRWAYESAALDLACRQAGTDVASVLDREVEPVRFVVSTRLGDPPSADRIERLLSADPDLEFKLDPTPAWTTDLVAAIADTDAVRILDLKGWYEGTDVDVPADPELYDLVIDSFPEVVIEDPAFTVETRESLSAEADRIAFDYPVSDRESLRSLPVDPGWCNVKPSRFGSLRSLLETIEYCLGNDIELYGGGQFELGVGRDQIQLLASLLYPNGPNDVAPRAYNDPDSSPPYPGNPLSIDDVVGFRIERE</sequence>
<evidence type="ECO:0000313" key="2">
    <source>
        <dbReference type="EMBL" id="MFC6892624.1"/>
    </source>
</evidence>
<organism evidence="2 3">
    <name type="scientific">Halopenitus salinus</name>
    <dbReference type="NCBI Taxonomy" id="1198295"/>
    <lineage>
        <taxon>Archaea</taxon>
        <taxon>Methanobacteriati</taxon>
        <taxon>Methanobacteriota</taxon>
        <taxon>Stenosarchaea group</taxon>
        <taxon>Halobacteria</taxon>
        <taxon>Halobacteriales</taxon>
        <taxon>Haloferacaceae</taxon>
        <taxon>Halopenitus</taxon>
    </lineage>
</organism>
<dbReference type="InterPro" id="IPR029017">
    <property type="entry name" value="Enolase-like_N"/>
</dbReference>
<dbReference type="Proteomes" id="UP001596296">
    <property type="component" value="Unassembled WGS sequence"/>
</dbReference>
<dbReference type="EMBL" id="JBHSXL010000008">
    <property type="protein sequence ID" value="MFC6892624.1"/>
    <property type="molecule type" value="Genomic_DNA"/>
</dbReference>
<dbReference type="Gene3D" id="3.30.390.10">
    <property type="entry name" value="Enolase-like, N-terminal domain"/>
    <property type="match status" value="1"/>
</dbReference>
<name>A0ABD5UXS3_9EURY</name>
<comment type="caution">
    <text evidence="2">The sequence shown here is derived from an EMBL/GenBank/DDBJ whole genome shotgun (WGS) entry which is preliminary data.</text>
</comment>
<accession>A0ABD5UXS3</accession>
<proteinExistence type="predicted"/>
<evidence type="ECO:0000313" key="3">
    <source>
        <dbReference type="Proteomes" id="UP001596296"/>
    </source>
</evidence>
<gene>
    <name evidence="2" type="ORF">ACFQE9_08400</name>
</gene>
<evidence type="ECO:0000256" key="1">
    <source>
        <dbReference type="SAM" id="MobiDB-lite"/>
    </source>
</evidence>
<reference evidence="2 3" key="1">
    <citation type="journal article" date="2019" name="Int. J. Syst. Evol. Microbiol.">
        <title>The Global Catalogue of Microorganisms (GCM) 10K type strain sequencing project: providing services to taxonomists for standard genome sequencing and annotation.</title>
        <authorList>
            <consortium name="The Broad Institute Genomics Platform"/>
            <consortium name="The Broad Institute Genome Sequencing Center for Infectious Disease"/>
            <person name="Wu L."/>
            <person name="Ma J."/>
        </authorList>
    </citation>
    <scope>NUCLEOTIDE SEQUENCE [LARGE SCALE GENOMIC DNA]</scope>
    <source>
        <strain evidence="2 3">SKJ47</strain>
    </source>
</reference>
<feature type="region of interest" description="Disordered" evidence="1">
    <location>
        <begin position="318"/>
        <end position="338"/>
    </location>
</feature>
<evidence type="ECO:0008006" key="4">
    <source>
        <dbReference type="Google" id="ProtNLM"/>
    </source>
</evidence>
<dbReference type="RefSeq" id="WP_379743162.1">
    <property type="nucleotide sequence ID" value="NZ_JBHSVN010000001.1"/>
</dbReference>
<protein>
    <recommendedName>
        <fullName evidence="4">L-alanine-DL-glutamate epimerase</fullName>
    </recommendedName>
</protein>